<dbReference type="AlphaFoldDB" id="A0A1G6MW29"/>
<dbReference type="Proteomes" id="UP000295472">
    <property type="component" value="Unassembled WGS sequence"/>
</dbReference>
<dbReference type="GO" id="GO:0016787">
    <property type="term" value="F:hydrolase activity"/>
    <property type="evidence" value="ECO:0007669"/>
    <property type="project" value="UniProtKB-KW"/>
</dbReference>
<dbReference type="InterPro" id="IPR041633">
    <property type="entry name" value="Polbeta"/>
</dbReference>
<evidence type="ECO:0000313" key="8">
    <source>
        <dbReference type="Proteomes" id="UP000295472"/>
    </source>
</evidence>
<dbReference type="CDD" id="cd05403">
    <property type="entry name" value="NT_KNTase_like"/>
    <property type="match status" value="1"/>
</dbReference>
<dbReference type="Pfam" id="PF01934">
    <property type="entry name" value="HepT-like"/>
    <property type="match status" value="1"/>
</dbReference>
<dbReference type="NCBIfam" id="NF047751">
    <property type="entry name" value="HepT_toxin"/>
    <property type="match status" value="1"/>
</dbReference>
<name>A0A1G6MW29_9FIRM</name>
<evidence type="ECO:0000313" key="9">
    <source>
        <dbReference type="Proteomes" id="UP000324896"/>
    </source>
</evidence>
<reference evidence="7 8" key="2">
    <citation type="submission" date="2019-03" db="EMBL/GenBank/DDBJ databases">
        <title>Subsurface microbial communities from deep shales in Ohio and West Virginia, USA.</title>
        <authorList>
            <person name="Wrighton K."/>
        </authorList>
    </citation>
    <scope>NUCLEOTIDE SEQUENCE [LARGE SCALE GENOMIC DNA]</scope>
    <source>
        <strain evidence="7 8">DSMZ 11287</strain>
    </source>
</reference>
<dbReference type="GO" id="GO:0110001">
    <property type="term" value="C:toxin-antitoxin complex"/>
    <property type="evidence" value="ECO:0007669"/>
    <property type="project" value="InterPro"/>
</dbReference>
<dbReference type="InterPro" id="IPR008201">
    <property type="entry name" value="HepT-like"/>
</dbReference>
<evidence type="ECO:0000256" key="4">
    <source>
        <dbReference type="ARBA" id="ARBA00024207"/>
    </source>
</evidence>
<evidence type="ECO:0000256" key="3">
    <source>
        <dbReference type="ARBA" id="ARBA00022801"/>
    </source>
</evidence>
<keyword evidence="2" id="KW-0540">Nuclease</keyword>
<proteinExistence type="inferred from homology"/>
<comment type="similarity">
    <text evidence="4">Belongs to the HepT RNase toxin family.</text>
</comment>
<organism evidence="6 9">
    <name type="scientific">Halanaerobium congolense</name>
    <dbReference type="NCBI Taxonomy" id="54121"/>
    <lineage>
        <taxon>Bacteria</taxon>
        <taxon>Bacillati</taxon>
        <taxon>Bacillota</taxon>
        <taxon>Clostridia</taxon>
        <taxon>Halanaerobiales</taxon>
        <taxon>Halanaerobiaceae</taxon>
        <taxon>Halanaerobium</taxon>
    </lineage>
</organism>
<keyword evidence="1" id="KW-1277">Toxin-antitoxin system</keyword>
<dbReference type="Proteomes" id="UP000324896">
    <property type="component" value="Unassembled WGS sequence"/>
</dbReference>
<evidence type="ECO:0000259" key="5">
    <source>
        <dbReference type="Pfam" id="PF18765"/>
    </source>
</evidence>
<dbReference type="Pfam" id="PF18765">
    <property type="entry name" value="Polbeta"/>
    <property type="match status" value="1"/>
</dbReference>
<dbReference type="Gene3D" id="1.20.120.580">
    <property type="entry name" value="bsu32300-like"/>
    <property type="match status" value="1"/>
</dbReference>
<evidence type="ECO:0000313" key="7">
    <source>
        <dbReference type="EMBL" id="TDX43683.1"/>
    </source>
</evidence>
<dbReference type="SUPFAM" id="SSF81593">
    <property type="entry name" value="Nucleotidyltransferase substrate binding subunit/domain"/>
    <property type="match status" value="1"/>
</dbReference>
<dbReference type="PANTHER" id="PTHR33397">
    <property type="entry name" value="UPF0331 PROTEIN YUTE"/>
    <property type="match status" value="1"/>
</dbReference>
<keyword evidence="3" id="KW-0378">Hydrolase</keyword>
<dbReference type="Gene3D" id="3.30.460.10">
    <property type="entry name" value="Beta Polymerase, domain 2"/>
    <property type="match status" value="1"/>
</dbReference>
<evidence type="ECO:0000256" key="2">
    <source>
        <dbReference type="ARBA" id="ARBA00022722"/>
    </source>
</evidence>
<accession>A0A1G6MW29</accession>
<gene>
    <name evidence="7" type="ORF">C7954_11564</name>
    <name evidence="6" type="ORF">SAMN04488597_10979</name>
</gene>
<dbReference type="NCBIfam" id="NF047752">
    <property type="entry name" value="MntA_antitoxin"/>
    <property type="match status" value="1"/>
</dbReference>
<evidence type="ECO:0000313" key="6">
    <source>
        <dbReference type="EMBL" id="SDC59165.1"/>
    </source>
</evidence>
<evidence type="ECO:0000256" key="1">
    <source>
        <dbReference type="ARBA" id="ARBA00022649"/>
    </source>
</evidence>
<feature type="domain" description="Polymerase beta nucleotidyltransferase" evidence="5">
    <location>
        <begin position="14"/>
        <end position="105"/>
    </location>
</feature>
<dbReference type="InterPro" id="IPR043519">
    <property type="entry name" value="NT_sf"/>
</dbReference>
<sequence>MEKLKRKLEPELKENVADFLKKEENVKLAYIFGSYGTKYQKTDSDLDLAVLFDNPPGMLEQMELAARLELELGKYDIDLINLNNVKLAFKYEVVTGGELIYSRDEIETAEFKEGVLRLGPDAEGFKYKFQQEYITGIKEKTAGINHKRIAEKLKFIRANLKKLKELSELEKHKFLSDYRNYDTAKYNLQAAVEAMLDIAAHIISREGYTSPDTSADSFRILADEGIITEDMLLKFVKMTKFRNRIVHLYDQIDEEYIYQIINNNLSDIESFVDLIVNRYF</sequence>
<dbReference type="EMBL" id="FMYT01000009">
    <property type="protein sequence ID" value="SDC59165.1"/>
    <property type="molecule type" value="Genomic_DNA"/>
</dbReference>
<dbReference type="GO" id="GO:0004540">
    <property type="term" value="F:RNA nuclease activity"/>
    <property type="evidence" value="ECO:0007669"/>
    <property type="project" value="InterPro"/>
</dbReference>
<protein>
    <submittedName>
        <fullName evidence="6">Uncharacterized conserved protein YutE, UPF0331/DUF86 family</fullName>
    </submittedName>
    <submittedName>
        <fullName evidence="7">Uncharacterized protein YutE (UPF0331/DUF86 family)</fullName>
    </submittedName>
</protein>
<dbReference type="InterPro" id="IPR052379">
    <property type="entry name" value="Type_VII_TA_RNase"/>
</dbReference>
<dbReference type="RefSeq" id="WP_133506079.1">
    <property type="nucleotide sequence ID" value="NZ_FMYT01000009.1"/>
</dbReference>
<reference evidence="6 9" key="1">
    <citation type="submission" date="2016-10" db="EMBL/GenBank/DDBJ databases">
        <authorList>
            <person name="Varghese N."/>
            <person name="Submissions S."/>
        </authorList>
    </citation>
    <scope>NUCLEOTIDE SEQUENCE [LARGE SCALE GENOMIC DNA]</scope>
    <source>
        <strain evidence="6 9">WG10</strain>
    </source>
</reference>
<dbReference type="InterPro" id="IPR037038">
    <property type="entry name" value="HepT-like_sf"/>
</dbReference>
<dbReference type="EMBL" id="SOEF01000015">
    <property type="protein sequence ID" value="TDX43683.1"/>
    <property type="molecule type" value="Genomic_DNA"/>
</dbReference>
<dbReference type="SUPFAM" id="SSF81301">
    <property type="entry name" value="Nucleotidyltransferase"/>
    <property type="match status" value="1"/>
</dbReference>
<dbReference type="PANTHER" id="PTHR33397:SF5">
    <property type="entry name" value="RNASE YUTE-RELATED"/>
    <property type="match status" value="1"/>
</dbReference>
<dbReference type="GeneID" id="57012787"/>